<dbReference type="Pfam" id="PF05103">
    <property type="entry name" value="DivIVA"/>
    <property type="match status" value="1"/>
</dbReference>
<dbReference type="AlphaFoldDB" id="A0A7W8H876"/>
<dbReference type="Gene3D" id="6.10.250.660">
    <property type="match status" value="1"/>
</dbReference>
<proteinExistence type="predicted"/>
<organism evidence="2 3">
    <name type="scientific">Catenibacillus scindens</name>
    <dbReference type="NCBI Taxonomy" id="673271"/>
    <lineage>
        <taxon>Bacteria</taxon>
        <taxon>Bacillati</taxon>
        <taxon>Bacillota</taxon>
        <taxon>Clostridia</taxon>
        <taxon>Lachnospirales</taxon>
        <taxon>Lachnospiraceae</taxon>
        <taxon>Catenibacillus</taxon>
    </lineage>
</organism>
<dbReference type="Proteomes" id="UP000543642">
    <property type="component" value="Unassembled WGS sequence"/>
</dbReference>
<protein>
    <submittedName>
        <fullName evidence="2">Cell division initiation protein</fullName>
    </submittedName>
</protein>
<keyword evidence="3" id="KW-1185">Reference proteome</keyword>
<accession>A0A7W8H876</accession>
<dbReference type="EMBL" id="JACHFW010000002">
    <property type="protein sequence ID" value="MBB5263676.1"/>
    <property type="molecule type" value="Genomic_DNA"/>
</dbReference>
<keyword evidence="2" id="KW-0132">Cell division</keyword>
<keyword evidence="2" id="KW-0131">Cell cycle</keyword>
<feature type="region of interest" description="Disordered" evidence="1">
    <location>
        <begin position="182"/>
        <end position="204"/>
    </location>
</feature>
<comment type="caution">
    <text evidence="2">The sequence shown here is derived from an EMBL/GenBank/DDBJ whole genome shotgun (WGS) entry which is preliminary data.</text>
</comment>
<feature type="compositionally biased region" description="Acidic residues" evidence="1">
    <location>
        <begin position="190"/>
        <end position="204"/>
    </location>
</feature>
<name>A0A7W8H876_9FIRM</name>
<evidence type="ECO:0000256" key="1">
    <source>
        <dbReference type="SAM" id="MobiDB-lite"/>
    </source>
</evidence>
<sequence length="227" mass="25219">MLTPVDLQGKTFKSGMGYSKADVDSFFSTLTSDYESLYRENMELKDKVGTLNEGINHYRSIEKSLQKALVLAEQTAEETISSARTNATVIEQEAVLKAQSIVADAKIELDHIHAKTVELLQQYQRYRSQFKALAQAQAELLDSESFNIEIASLDAFANLEQETAQNTAAVNAKVQYQNIPEESAAHEDEAAVPEDEDETLDDNDIQIGDLASLFKDSDTKDMNIDAE</sequence>
<dbReference type="InterPro" id="IPR007793">
    <property type="entry name" value="DivIVA_fam"/>
</dbReference>
<evidence type="ECO:0000313" key="3">
    <source>
        <dbReference type="Proteomes" id="UP000543642"/>
    </source>
</evidence>
<evidence type="ECO:0000313" key="2">
    <source>
        <dbReference type="EMBL" id="MBB5263676.1"/>
    </source>
</evidence>
<dbReference type="GO" id="GO:0051301">
    <property type="term" value="P:cell division"/>
    <property type="evidence" value="ECO:0007669"/>
    <property type="project" value="UniProtKB-KW"/>
</dbReference>
<reference evidence="2 3" key="1">
    <citation type="submission" date="2020-08" db="EMBL/GenBank/DDBJ databases">
        <title>Genomic Encyclopedia of Type Strains, Phase IV (KMG-IV): sequencing the most valuable type-strain genomes for metagenomic binning, comparative biology and taxonomic classification.</title>
        <authorList>
            <person name="Goeker M."/>
        </authorList>
    </citation>
    <scope>NUCLEOTIDE SEQUENCE [LARGE SCALE GENOMIC DNA]</scope>
    <source>
        <strain evidence="2 3">DSM 106146</strain>
    </source>
</reference>
<gene>
    <name evidence="2" type="ORF">HNP82_000774</name>
</gene>
<dbReference type="PANTHER" id="PTHR35794:SF2">
    <property type="entry name" value="CELL DIVISION PROTEIN DIVIVA"/>
    <property type="match status" value="1"/>
</dbReference>
<dbReference type="PANTHER" id="PTHR35794">
    <property type="entry name" value="CELL DIVISION PROTEIN DIVIVA"/>
    <property type="match status" value="1"/>
</dbReference>
<dbReference type="RefSeq" id="WP_183771702.1">
    <property type="nucleotide sequence ID" value="NZ_CAWVEG010000117.1"/>
</dbReference>